<dbReference type="SUPFAM" id="SSF52058">
    <property type="entry name" value="L domain-like"/>
    <property type="match status" value="1"/>
</dbReference>
<dbReference type="InterPro" id="IPR017441">
    <property type="entry name" value="Protein_kinase_ATP_BS"/>
</dbReference>
<evidence type="ECO:0000256" key="16">
    <source>
        <dbReference type="ARBA" id="ARBA00022741"/>
    </source>
</evidence>
<dbReference type="InterPro" id="IPR013210">
    <property type="entry name" value="LRR_N_plant-typ"/>
</dbReference>
<keyword evidence="9" id="KW-0723">Serine/threonine-protein kinase</keyword>
<comment type="similarity">
    <text evidence="6">Belongs to the protein kinase superfamily. Ser/Thr protein kinase family.</text>
</comment>
<dbReference type="GO" id="GO:0006952">
    <property type="term" value="P:defense response"/>
    <property type="evidence" value="ECO:0007669"/>
    <property type="project" value="UniProtKB-KW"/>
</dbReference>
<keyword evidence="15" id="KW-0677">Repeat</keyword>
<keyword evidence="24" id="KW-0325">Glycoprotein</keyword>
<evidence type="ECO:0000256" key="29">
    <source>
        <dbReference type="ARBA" id="ARBA00072040"/>
    </source>
</evidence>
<keyword evidence="16 30" id="KW-0547">Nucleotide-binding</keyword>
<dbReference type="EMBL" id="AP014967">
    <property type="protein sequence ID" value="BAT12885.1"/>
    <property type="molecule type" value="Genomic_DNA"/>
</dbReference>
<dbReference type="FunFam" id="3.80.10.10:FF:000288">
    <property type="entry name" value="LRR receptor-like serine/threonine-protein kinase EFR"/>
    <property type="match status" value="1"/>
</dbReference>
<evidence type="ECO:0000256" key="3">
    <source>
        <dbReference type="ARBA" id="ARBA00004162"/>
    </source>
</evidence>
<dbReference type="Gene3D" id="3.80.10.10">
    <property type="entry name" value="Ribonuclease Inhibitor"/>
    <property type="match status" value="3"/>
</dbReference>
<dbReference type="InterPro" id="IPR003591">
    <property type="entry name" value="Leu-rich_rpt_typical-subtyp"/>
</dbReference>
<evidence type="ECO:0000256" key="6">
    <source>
        <dbReference type="ARBA" id="ARBA00008684"/>
    </source>
</evidence>
<evidence type="ECO:0000313" key="34">
    <source>
        <dbReference type="Proteomes" id="UP000059680"/>
    </source>
</evidence>
<gene>
    <name evidence="33" type="ordered locus">Os11g0173432</name>
    <name evidence="33" type="ORF">OSNPB_110173432</name>
</gene>
<dbReference type="SMR" id="A0A0P0XZM1"/>
<dbReference type="FunFam" id="1.10.510.10:FF:000358">
    <property type="entry name" value="Putative leucine-rich repeat receptor-like serine/threonine-protein kinase"/>
    <property type="match status" value="2"/>
</dbReference>
<comment type="catalytic activity">
    <reaction evidence="26">
        <text>L-seryl-[protein] + ATP = O-phospho-L-seryl-[protein] + ADP + H(+)</text>
        <dbReference type="Rhea" id="RHEA:17989"/>
        <dbReference type="Rhea" id="RHEA-COMP:9863"/>
        <dbReference type="Rhea" id="RHEA-COMP:11604"/>
        <dbReference type="ChEBI" id="CHEBI:15378"/>
        <dbReference type="ChEBI" id="CHEBI:29999"/>
        <dbReference type="ChEBI" id="CHEBI:30616"/>
        <dbReference type="ChEBI" id="CHEBI:83421"/>
        <dbReference type="ChEBI" id="CHEBI:456216"/>
        <dbReference type="EC" id="2.7.11.1"/>
    </reaction>
</comment>
<keyword evidence="12" id="KW-0808">Transferase</keyword>
<dbReference type="PROSITE" id="PS50011">
    <property type="entry name" value="PROTEIN_KINASE_DOM"/>
    <property type="match status" value="2"/>
</dbReference>
<keyword evidence="8" id="KW-1003">Cell membrane</keyword>
<comment type="subcellular location">
    <subcellularLocation>
        <location evidence="3">Cell membrane</location>
        <topology evidence="3">Single-pass membrane protein</topology>
    </subcellularLocation>
    <subcellularLocation>
        <location evidence="4">Endoplasmic reticulum membrane</location>
        <topology evidence="4">Single-pass membrane protein</topology>
    </subcellularLocation>
    <subcellularLocation>
        <location evidence="5">Membrane</location>
        <topology evidence="5">Single-pass type I membrane protein</topology>
    </subcellularLocation>
</comment>
<reference evidence="33 34" key="2">
    <citation type="journal article" date="2013" name="Plant Cell Physiol.">
        <title>Rice Annotation Project Database (RAP-DB): an integrative and interactive database for rice genomics.</title>
        <authorList>
            <person name="Sakai H."/>
            <person name="Lee S.S."/>
            <person name="Tanaka T."/>
            <person name="Numa H."/>
            <person name="Kim J."/>
            <person name="Kawahara Y."/>
            <person name="Wakimoto H."/>
            <person name="Yang C.C."/>
            <person name="Iwamoto M."/>
            <person name="Abe T."/>
            <person name="Yamada Y."/>
            <person name="Muto A."/>
            <person name="Inokuchi H."/>
            <person name="Ikemura T."/>
            <person name="Matsumoto T."/>
            <person name="Sasaki T."/>
            <person name="Itoh T."/>
        </authorList>
    </citation>
    <scope>NUCLEOTIDE SEQUENCE [LARGE SCALE GENOMIC DNA]</scope>
    <source>
        <strain evidence="34">cv. Nipponbare</strain>
    </source>
</reference>
<dbReference type="GO" id="GO:0005886">
    <property type="term" value="C:plasma membrane"/>
    <property type="evidence" value="ECO:0007669"/>
    <property type="project" value="UniProtKB-SubCell"/>
</dbReference>
<dbReference type="STRING" id="39947.A0A0P0XZM1"/>
<reference evidence="34" key="1">
    <citation type="journal article" date="2005" name="Nature">
        <title>The map-based sequence of the rice genome.</title>
        <authorList>
            <consortium name="International rice genome sequencing project (IRGSP)"/>
            <person name="Matsumoto T."/>
            <person name="Wu J."/>
            <person name="Kanamori H."/>
            <person name="Katayose Y."/>
            <person name="Fujisawa M."/>
            <person name="Namiki N."/>
            <person name="Mizuno H."/>
            <person name="Yamamoto K."/>
            <person name="Antonio B.A."/>
            <person name="Baba T."/>
            <person name="Sakata K."/>
            <person name="Nagamura Y."/>
            <person name="Aoki H."/>
            <person name="Arikawa K."/>
            <person name="Arita K."/>
            <person name="Bito T."/>
            <person name="Chiden Y."/>
            <person name="Fujitsuka N."/>
            <person name="Fukunaka R."/>
            <person name="Hamada M."/>
            <person name="Harada C."/>
            <person name="Hayashi A."/>
            <person name="Hijishita S."/>
            <person name="Honda M."/>
            <person name="Hosokawa S."/>
            <person name="Ichikawa Y."/>
            <person name="Idonuma A."/>
            <person name="Iijima M."/>
            <person name="Ikeda M."/>
            <person name="Ikeno M."/>
            <person name="Ito K."/>
            <person name="Ito S."/>
            <person name="Ito T."/>
            <person name="Ito Y."/>
            <person name="Ito Y."/>
            <person name="Iwabuchi A."/>
            <person name="Kamiya K."/>
            <person name="Karasawa W."/>
            <person name="Kurita K."/>
            <person name="Katagiri S."/>
            <person name="Kikuta A."/>
            <person name="Kobayashi H."/>
            <person name="Kobayashi N."/>
            <person name="Machita K."/>
            <person name="Maehara T."/>
            <person name="Masukawa M."/>
            <person name="Mizubayashi T."/>
            <person name="Mukai Y."/>
            <person name="Nagasaki H."/>
            <person name="Nagata Y."/>
            <person name="Naito S."/>
            <person name="Nakashima M."/>
            <person name="Nakama Y."/>
            <person name="Nakamichi Y."/>
            <person name="Nakamura M."/>
            <person name="Meguro A."/>
            <person name="Negishi M."/>
            <person name="Ohta I."/>
            <person name="Ohta T."/>
            <person name="Okamoto M."/>
            <person name="Ono N."/>
            <person name="Saji S."/>
            <person name="Sakaguchi M."/>
            <person name="Sakai K."/>
            <person name="Shibata M."/>
            <person name="Shimokawa T."/>
            <person name="Song J."/>
            <person name="Takazaki Y."/>
            <person name="Terasawa K."/>
            <person name="Tsugane M."/>
            <person name="Tsuji K."/>
            <person name="Ueda S."/>
            <person name="Waki K."/>
            <person name="Yamagata H."/>
            <person name="Yamamoto M."/>
            <person name="Yamamoto S."/>
            <person name="Yamane H."/>
            <person name="Yoshiki S."/>
            <person name="Yoshihara R."/>
            <person name="Yukawa K."/>
            <person name="Zhong H."/>
            <person name="Yano M."/>
            <person name="Yuan Q."/>
            <person name="Ouyang S."/>
            <person name="Liu J."/>
            <person name="Jones K.M."/>
            <person name="Gansberger K."/>
            <person name="Moffat K."/>
            <person name="Hill J."/>
            <person name="Bera J."/>
            <person name="Fadrosh D."/>
            <person name="Jin S."/>
            <person name="Johri S."/>
            <person name="Kim M."/>
            <person name="Overton L."/>
            <person name="Reardon M."/>
            <person name="Tsitrin T."/>
            <person name="Vuong H."/>
            <person name="Weaver B."/>
            <person name="Ciecko A."/>
            <person name="Tallon L."/>
            <person name="Jackson J."/>
            <person name="Pai G."/>
            <person name="Aken S.V."/>
            <person name="Utterback T."/>
            <person name="Reidmuller S."/>
            <person name="Feldblyum T."/>
            <person name="Hsiao J."/>
            <person name="Zismann V."/>
            <person name="Iobst S."/>
            <person name="de Vazeille A.R."/>
            <person name="Buell C.R."/>
            <person name="Ying K."/>
            <person name="Li Y."/>
            <person name="Lu T."/>
            <person name="Huang Y."/>
            <person name="Zhao Q."/>
            <person name="Feng Q."/>
            <person name="Zhang L."/>
            <person name="Zhu J."/>
            <person name="Weng Q."/>
            <person name="Mu J."/>
            <person name="Lu Y."/>
            <person name="Fan D."/>
            <person name="Liu Y."/>
            <person name="Guan J."/>
            <person name="Zhang Y."/>
            <person name="Yu S."/>
            <person name="Liu X."/>
            <person name="Zhang Y."/>
            <person name="Hong G."/>
            <person name="Han B."/>
            <person name="Choisne N."/>
            <person name="Demange N."/>
            <person name="Orjeda G."/>
            <person name="Samain S."/>
            <person name="Cattolico L."/>
            <person name="Pelletier E."/>
            <person name="Couloux A."/>
            <person name="Segurens B."/>
            <person name="Wincker P."/>
            <person name="D'Hont A."/>
            <person name="Scarpelli C."/>
            <person name="Weissenbach J."/>
            <person name="Salanoubat M."/>
            <person name="Quetier F."/>
            <person name="Yu Y."/>
            <person name="Kim H.R."/>
            <person name="Rambo T."/>
            <person name="Currie J."/>
            <person name="Collura K."/>
            <person name="Luo M."/>
            <person name="Yang T."/>
            <person name="Ammiraju J.S.S."/>
            <person name="Engler F."/>
            <person name="Soderlund C."/>
            <person name="Wing R.A."/>
            <person name="Palmer L.E."/>
            <person name="de la Bastide M."/>
            <person name="Spiegel L."/>
            <person name="Nascimento L."/>
            <person name="Zutavern T."/>
            <person name="O'Shaughnessy A."/>
            <person name="Dike S."/>
            <person name="Dedhia N."/>
            <person name="Preston R."/>
            <person name="Balija V."/>
            <person name="McCombie W.R."/>
            <person name="Chow T."/>
            <person name="Chen H."/>
            <person name="Chung M."/>
            <person name="Chen C."/>
            <person name="Shaw J."/>
            <person name="Wu H."/>
            <person name="Hsiao K."/>
            <person name="Chao Y."/>
            <person name="Chu M."/>
            <person name="Cheng C."/>
            <person name="Hour A."/>
            <person name="Lee P."/>
            <person name="Lin S."/>
            <person name="Lin Y."/>
            <person name="Liou J."/>
            <person name="Liu S."/>
            <person name="Hsing Y."/>
            <person name="Raghuvanshi S."/>
            <person name="Mohanty A."/>
            <person name="Bharti A.K."/>
            <person name="Gaur A."/>
            <person name="Gupta V."/>
            <person name="Kumar D."/>
            <person name="Ravi V."/>
            <person name="Vij S."/>
            <person name="Kapur A."/>
            <person name="Khurana P."/>
            <person name="Khurana P."/>
            <person name="Khurana J.P."/>
            <person name="Tyagi A.K."/>
            <person name="Gaikwad K."/>
            <person name="Singh A."/>
            <person name="Dalal V."/>
            <person name="Srivastava S."/>
            <person name="Dixit A."/>
            <person name="Pal A.K."/>
            <person name="Ghazi I.A."/>
            <person name="Yadav M."/>
            <person name="Pandit A."/>
            <person name="Bhargava A."/>
            <person name="Sureshbabu K."/>
            <person name="Batra K."/>
            <person name="Sharma T.R."/>
            <person name="Mohapatra T."/>
            <person name="Singh N.K."/>
            <person name="Messing J."/>
            <person name="Nelson A.B."/>
            <person name="Fuks G."/>
            <person name="Kavchok S."/>
            <person name="Keizer G."/>
            <person name="Linton E."/>
            <person name="Llaca V."/>
            <person name="Song R."/>
            <person name="Tanyolac B."/>
            <person name="Young S."/>
            <person name="Ho-Il K."/>
            <person name="Hahn J.H."/>
            <person name="Sangsakoo G."/>
            <person name="Vanavichit A."/>
            <person name="de Mattos Luiz.A.T."/>
            <person name="Zimmer P.D."/>
            <person name="Malone G."/>
            <person name="Dellagostin O."/>
            <person name="de Oliveira A.C."/>
            <person name="Bevan M."/>
            <person name="Bancroft I."/>
            <person name="Minx P."/>
            <person name="Cordum H."/>
            <person name="Wilson R."/>
            <person name="Cheng Z."/>
            <person name="Jin W."/>
            <person name="Jiang J."/>
            <person name="Leong S.A."/>
            <person name="Iwama H."/>
            <person name="Gojobori T."/>
            <person name="Itoh T."/>
            <person name="Niimura Y."/>
            <person name="Fujii Y."/>
            <person name="Habara T."/>
            <person name="Sakai H."/>
            <person name="Sato Y."/>
            <person name="Wilson G."/>
            <person name="Kumar K."/>
            <person name="McCouch S."/>
            <person name="Juretic N."/>
            <person name="Hoen D."/>
            <person name="Wright S."/>
            <person name="Bruskiewich R."/>
            <person name="Bureau T."/>
            <person name="Miyao A."/>
            <person name="Hirochika H."/>
            <person name="Nishikawa T."/>
            <person name="Kadowaki K."/>
            <person name="Sugiura M."/>
            <person name="Burr B."/>
            <person name="Sasaki T."/>
        </authorList>
    </citation>
    <scope>NUCLEOTIDE SEQUENCE [LARGE SCALE GENOMIC DNA]</scope>
    <source>
        <strain evidence="34">cv. Nipponbare</strain>
    </source>
</reference>
<comment type="catalytic activity">
    <reaction evidence="25">
        <text>L-threonyl-[protein] + ATP = O-phospho-L-threonyl-[protein] + ADP + H(+)</text>
        <dbReference type="Rhea" id="RHEA:46608"/>
        <dbReference type="Rhea" id="RHEA-COMP:11060"/>
        <dbReference type="Rhea" id="RHEA-COMP:11605"/>
        <dbReference type="ChEBI" id="CHEBI:15378"/>
        <dbReference type="ChEBI" id="CHEBI:30013"/>
        <dbReference type="ChEBI" id="CHEBI:30616"/>
        <dbReference type="ChEBI" id="CHEBI:61977"/>
        <dbReference type="ChEBI" id="CHEBI:456216"/>
        <dbReference type="EC" id="2.7.11.1"/>
    </reaction>
</comment>
<keyword evidence="17" id="KW-0418">Kinase</keyword>
<evidence type="ECO:0000313" key="33">
    <source>
        <dbReference type="EMBL" id="BAT12885.1"/>
    </source>
</evidence>
<dbReference type="EC" id="2.7.11.1" evidence="7"/>
<dbReference type="InterPro" id="IPR008271">
    <property type="entry name" value="Ser/Thr_kinase_AS"/>
</dbReference>
<keyword evidence="34" id="KW-1185">Reference proteome</keyword>
<dbReference type="PANTHER" id="PTHR27008">
    <property type="entry name" value="OS04G0122200 PROTEIN"/>
    <property type="match status" value="1"/>
</dbReference>
<comment type="cofactor">
    <cofactor evidence="1">
        <name>Mn(2+)</name>
        <dbReference type="ChEBI" id="CHEBI:29035"/>
    </cofactor>
</comment>
<dbReference type="FunFam" id="3.80.10.10:FF:000095">
    <property type="entry name" value="LRR receptor-like serine/threonine-protein kinase GSO1"/>
    <property type="match status" value="1"/>
</dbReference>
<evidence type="ECO:0000256" key="14">
    <source>
        <dbReference type="ARBA" id="ARBA00022729"/>
    </source>
</evidence>
<feature type="signal peptide" evidence="31">
    <location>
        <begin position="1"/>
        <end position="24"/>
    </location>
</feature>
<evidence type="ECO:0000256" key="25">
    <source>
        <dbReference type="ARBA" id="ARBA00047899"/>
    </source>
</evidence>
<evidence type="ECO:0000256" key="1">
    <source>
        <dbReference type="ARBA" id="ARBA00001936"/>
    </source>
</evidence>
<dbReference type="InterPro" id="IPR000719">
    <property type="entry name" value="Prot_kinase_dom"/>
</dbReference>
<proteinExistence type="inferred from homology"/>
<dbReference type="SUPFAM" id="SSF52047">
    <property type="entry name" value="RNI-like"/>
    <property type="match status" value="1"/>
</dbReference>
<comment type="function">
    <text evidence="27">Receptor kinase that detects X.oryzae pv. oryzae protein Ax21 to promote innate immunity. Following X.oryzae pv. oryzae protein Ax21 detection, undergoes cleavage, releasing the processed protein kinase Xa21 chain.</text>
</comment>
<dbReference type="InterPro" id="IPR032675">
    <property type="entry name" value="LRR_dom_sf"/>
</dbReference>
<evidence type="ECO:0000256" key="24">
    <source>
        <dbReference type="ARBA" id="ARBA00023180"/>
    </source>
</evidence>
<dbReference type="OMA" id="CKSDHIR"/>
<feature type="chain" id="PRO_5006057330" description="Receptor kinase-like protein Xa21" evidence="31">
    <location>
        <begin position="25"/>
        <end position="1338"/>
    </location>
</feature>
<dbReference type="Pfam" id="PF00560">
    <property type="entry name" value="LRR_1"/>
    <property type="match status" value="5"/>
</dbReference>
<evidence type="ECO:0000256" key="23">
    <source>
        <dbReference type="ARBA" id="ARBA00023170"/>
    </source>
</evidence>
<dbReference type="SUPFAM" id="SSF56112">
    <property type="entry name" value="Protein kinase-like (PK-like)"/>
    <property type="match status" value="2"/>
</dbReference>
<evidence type="ECO:0000256" key="7">
    <source>
        <dbReference type="ARBA" id="ARBA00012513"/>
    </source>
</evidence>
<evidence type="ECO:0000256" key="18">
    <source>
        <dbReference type="ARBA" id="ARBA00022821"/>
    </source>
</evidence>
<keyword evidence="19" id="KW-0256">Endoplasmic reticulum</keyword>
<feature type="domain" description="Protein kinase" evidence="32">
    <location>
        <begin position="1025"/>
        <end position="1335"/>
    </location>
</feature>
<evidence type="ECO:0000256" key="15">
    <source>
        <dbReference type="ARBA" id="ARBA00022737"/>
    </source>
</evidence>
<evidence type="ECO:0000256" key="12">
    <source>
        <dbReference type="ARBA" id="ARBA00022679"/>
    </source>
</evidence>
<dbReference type="InterPro" id="IPR051809">
    <property type="entry name" value="Plant_receptor-like_S/T_kinase"/>
</dbReference>
<feature type="domain" description="Protein kinase" evidence="32">
    <location>
        <begin position="702"/>
        <end position="1006"/>
    </location>
</feature>
<evidence type="ECO:0000256" key="4">
    <source>
        <dbReference type="ARBA" id="ARBA00004389"/>
    </source>
</evidence>
<dbReference type="PROSITE" id="PS00108">
    <property type="entry name" value="PROTEIN_KINASE_ST"/>
    <property type="match status" value="2"/>
</dbReference>
<dbReference type="FunFam" id="3.30.200.20:FF:000432">
    <property type="entry name" value="LRR receptor-like serine/threonine-protein kinase EFR"/>
    <property type="match status" value="2"/>
</dbReference>
<keyword evidence="22" id="KW-0472">Membrane</keyword>
<comment type="function">
    <text evidence="28">The processed protein kinase Xa21 chain released by protein cleavage after X.oryzae pv. oryzae protein Ax21 detection translocates into the nucleus where it can bind and regulate WRKY62, a transcription factor. Confers resistance to the bacterial pathogen X.oryzae pv. oryzae (Xoo).</text>
</comment>
<dbReference type="InterPro" id="IPR001611">
    <property type="entry name" value="Leu-rich_rpt"/>
</dbReference>
<feature type="binding site" evidence="30">
    <location>
        <position position="731"/>
    </location>
    <ligand>
        <name>ATP</name>
        <dbReference type="ChEBI" id="CHEBI:30616"/>
    </ligand>
</feature>
<evidence type="ECO:0000259" key="32">
    <source>
        <dbReference type="PROSITE" id="PS50011"/>
    </source>
</evidence>
<evidence type="ECO:0000256" key="9">
    <source>
        <dbReference type="ARBA" id="ARBA00022527"/>
    </source>
</evidence>
<dbReference type="GO" id="GO:0005789">
    <property type="term" value="C:endoplasmic reticulum membrane"/>
    <property type="evidence" value="ECO:0007669"/>
    <property type="project" value="UniProtKB-SubCell"/>
</dbReference>
<dbReference type="InterPro" id="IPR011009">
    <property type="entry name" value="Kinase-like_dom_sf"/>
</dbReference>
<protein>
    <recommendedName>
        <fullName evidence="29">Receptor kinase-like protein Xa21</fullName>
        <ecNumber evidence="7">2.7.11.1</ecNumber>
    </recommendedName>
</protein>
<dbReference type="GO" id="GO:0004674">
    <property type="term" value="F:protein serine/threonine kinase activity"/>
    <property type="evidence" value="ECO:0007669"/>
    <property type="project" value="UniProtKB-KW"/>
</dbReference>
<evidence type="ECO:0000256" key="8">
    <source>
        <dbReference type="ARBA" id="ARBA00022475"/>
    </source>
</evidence>
<dbReference type="GO" id="GO:0005524">
    <property type="term" value="F:ATP binding"/>
    <property type="evidence" value="ECO:0007669"/>
    <property type="project" value="UniProtKB-UniRule"/>
</dbReference>
<evidence type="ECO:0000256" key="28">
    <source>
        <dbReference type="ARBA" id="ARBA00056628"/>
    </source>
</evidence>
<evidence type="ECO:0000256" key="20">
    <source>
        <dbReference type="ARBA" id="ARBA00022840"/>
    </source>
</evidence>
<dbReference type="InParanoid" id="A0A0P0XZM1"/>
<comment type="cofactor">
    <cofactor evidence="2">
        <name>Mg(2+)</name>
        <dbReference type="ChEBI" id="CHEBI:18420"/>
    </cofactor>
</comment>
<evidence type="ECO:0000256" key="31">
    <source>
        <dbReference type="SAM" id="SignalP"/>
    </source>
</evidence>
<keyword evidence="18" id="KW-0611">Plant defense</keyword>
<accession>A0A0P0XZM1</accession>
<keyword evidence="14 31" id="KW-0732">Signal</keyword>
<dbReference type="AlphaFoldDB" id="A0A0P0XZM1"/>
<evidence type="ECO:0000256" key="22">
    <source>
        <dbReference type="ARBA" id="ARBA00023136"/>
    </source>
</evidence>
<evidence type="ECO:0000256" key="17">
    <source>
        <dbReference type="ARBA" id="ARBA00022777"/>
    </source>
</evidence>
<dbReference type="Gene3D" id="3.30.200.20">
    <property type="entry name" value="Phosphorylase Kinase, domain 1"/>
    <property type="match status" value="2"/>
</dbReference>
<evidence type="ECO:0000256" key="26">
    <source>
        <dbReference type="ARBA" id="ARBA00048679"/>
    </source>
</evidence>
<dbReference type="Gene3D" id="1.10.510.10">
    <property type="entry name" value="Transferase(Phosphotransferase) domain 1"/>
    <property type="match status" value="2"/>
</dbReference>
<evidence type="ECO:0000256" key="13">
    <source>
        <dbReference type="ARBA" id="ARBA00022692"/>
    </source>
</evidence>
<keyword evidence="23" id="KW-0675">Receptor</keyword>
<dbReference type="Pfam" id="PF00069">
    <property type="entry name" value="Pkinase"/>
    <property type="match status" value="2"/>
</dbReference>
<evidence type="ECO:0000256" key="2">
    <source>
        <dbReference type="ARBA" id="ARBA00001946"/>
    </source>
</evidence>
<evidence type="ECO:0000256" key="10">
    <source>
        <dbReference type="ARBA" id="ARBA00022553"/>
    </source>
</evidence>
<keyword evidence="20 30" id="KW-0067">ATP-binding</keyword>
<keyword evidence="11" id="KW-0433">Leucine-rich repeat</keyword>
<evidence type="ECO:0000256" key="11">
    <source>
        <dbReference type="ARBA" id="ARBA00022614"/>
    </source>
</evidence>
<keyword evidence="21" id="KW-1133">Transmembrane helix</keyword>
<dbReference type="SMART" id="SM00220">
    <property type="entry name" value="S_TKc"/>
    <property type="match status" value="2"/>
</dbReference>
<dbReference type="Gramene" id="Os11t0173432-00">
    <property type="protein sequence ID" value="Os11t0173432-00"/>
    <property type="gene ID" value="Os11g0173432"/>
</dbReference>
<dbReference type="Proteomes" id="UP000059680">
    <property type="component" value="Chromosome 11"/>
</dbReference>
<name>A0A0P0XZM1_ORYSJ</name>
<dbReference type="PANTHER" id="PTHR27008:SF537">
    <property type="entry name" value="OS11G0173432 PROTEIN"/>
    <property type="match status" value="1"/>
</dbReference>
<evidence type="ECO:0000256" key="5">
    <source>
        <dbReference type="ARBA" id="ARBA00004479"/>
    </source>
</evidence>
<dbReference type="eggNOG" id="ENOG502QPYS">
    <property type="taxonomic scope" value="Eukaryota"/>
</dbReference>
<dbReference type="PaxDb" id="39947-A0A0P0XZM1"/>
<sequence length="1338" mass="146350">MKVTTASGHLLLVLFASIFHPAVSSISGNGTDRLALLEFKNAITHDPQKSLMSWNDSNHLCSWEGVSCSSKNPPRVTSIDLSNQNLAGNISPSLGNLTFLKHLSLATNEFTGRIPESLGHLRRLRSLYLSNNTLQGIIPSFANCSDLRVLWLDHNELTGGLPDGLPLGLEELQVSSNTLVGTIPPSLGNVTTLRMLRFAFNGIEGGIPGELAALREMEILTIGGNRLSGGFPEPIMNMSVLIRLSLETNRFSGKMPSGIGTSLPNLWRLFIGGNFFQGNLPSSLANASNLVDLDISQNNFVGVVPAFIGKLANLTWLNLEMNQLHARSKQDWDFMDSLTNCTQLQALSMAGNQLEGHLPNSVGNFSVQLQRLYLGQNQLSGSFPSGIENLPNLIVFGLDYNRFTGSVPPWLGGLITLQVLSLTNNNFTGYIPSSLSNLSHLVELYLQSNQLLGNIPSSFGKLQFLTRIDISDNSLNGSLPKEIFRIPTIAEVGFSFNNLSGELPTEVGYAKQLRSLHLSSNNLSGDIPNTLGNCENLQEVVLDQNNFGGSIPASLGKLISLKSLNLSHNILNGSIPVSLGDLELLEQIDLSFNHLSGQVPTKGIFKNSTATHMDGNLGLCGGAPELHLPECPIVPSNKSKHKLYVTLKVVIPLASTVTLAIVILVIFIWKGKRREKSISLSSSGREFPKVSYRDLARATNGFSTSNLIGRGRYSSVYQGQLFHDINAVAIKVFSLETRGAQKSFIAECNALRNVRHRNLVPILTACSSIDSSGNDFKALAYKFMPRGDLHKLLYSNPNDERSSGICYISLAQRLSIAVDLSDALAYLHHSHQGTIIHCDLKPSNILLDDNMIAHVGDFGLARFRIDSKTSFGNSNSTINGTIGYVAPECAIGGQVSTAADVYSFGVVLLEIFIRRRPTDDMFKDGLTIAKYTEINIPDKMLQIVDPQLVQELGLSQEDPVRVDETATHCLLSVLNIGLCCTKSSPSERISMQEGKKRTNSIPLPSFDTEFPKVSYSDLARATNRFSIANLIGKGRYSSVYQRQLFQDLNVVAIKVFSLETRGAQKSFIAECSTLRNVWHRNLVPILTACSSIDSSGNDFKALVYQFMPRGDLHKLLYSTRDDGDASNLNHTTLAQRINIVVDVSDALEYLHHNNQGTIIHCDLKPSNILLGDNMIAHVGDFGLARFRIHSSTSLGDSNSISSFAIKGTIGYIAPRNECSEGGQVSTASDVFSFGVVLLELFIRRRPTDDMFKDGLSIAKHVEVNFPDRILEIVDPQLQQELDLCQETPMAVKEKGVHCLRSVLNIGLCCTKPTPSERISIQEASAKLHGIKHAYLREN</sequence>
<keyword evidence="13" id="KW-0812">Transmembrane</keyword>
<dbReference type="Pfam" id="PF08263">
    <property type="entry name" value="LRRNT_2"/>
    <property type="match status" value="1"/>
</dbReference>
<evidence type="ECO:0000256" key="19">
    <source>
        <dbReference type="ARBA" id="ARBA00022824"/>
    </source>
</evidence>
<keyword evidence="10" id="KW-0597">Phosphoprotein</keyword>
<evidence type="ECO:0000256" key="27">
    <source>
        <dbReference type="ARBA" id="ARBA00054320"/>
    </source>
</evidence>
<evidence type="ECO:0000256" key="30">
    <source>
        <dbReference type="PROSITE-ProRule" id="PRU10141"/>
    </source>
</evidence>
<reference evidence="33 34" key="3">
    <citation type="journal article" date="2013" name="Rice">
        <title>Improvement of the Oryza sativa Nipponbare reference genome using next generation sequence and optical map data.</title>
        <authorList>
            <person name="Kawahara Y."/>
            <person name="de la Bastide M."/>
            <person name="Hamilton J.P."/>
            <person name="Kanamori H."/>
            <person name="McCombie W.R."/>
            <person name="Ouyang S."/>
            <person name="Schwartz D.C."/>
            <person name="Tanaka T."/>
            <person name="Wu J."/>
            <person name="Zhou S."/>
            <person name="Childs K.L."/>
            <person name="Davidson R.M."/>
            <person name="Lin H."/>
            <person name="Quesada-Ocampo L."/>
            <person name="Vaillancourt B."/>
            <person name="Sakai H."/>
            <person name="Lee S.S."/>
            <person name="Kim J."/>
            <person name="Numa H."/>
            <person name="Itoh T."/>
            <person name="Buell C.R."/>
            <person name="Matsumoto T."/>
        </authorList>
    </citation>
    <scope>NUCLEOTIDE SEQUENCE [LARGE SCALE GENOMIC DNA]</scope>
    <source>
        <strain evidence="34">cv. Nipponbare</strain>
    </source>
</reference>
<dbReference type="Pfam" id="PF13855">
    <property type="entry name" value="LRR_8"/>
    <property type="match status" value="2"/>
</dbReference>
<organism evidence="33 34">
    <name type="scientific">Oryza sativa subsp. japonica</name>
    <name type="common">Rice</name>
    <dbReference type="NCBI Taxonomy" id="39947"/>
    <lineage>
        <taxon>Eukaryota</taxon>
        <taxon>Viridiplantae</taxon>
        <taxon>Streptophyta</taxon>
        <taxon>Embryophyta</taxon>
        <taxon>Tracheophyta</taxon>
        <taxon>Spermatophyta</taxon>
        <taxon>Magnoliopsida</taxon>
        <taxon>Liliopsida</taxon>
        <taxon>Poales</taxon>
        <taxon>Poaceae</taxon>
        <taxon>BOP clade</taxon>
        <taxon>Oryzoideae</taxon>
        <taxon>Oryzeae</taxon>
        <taxon>Oryzinae</taxon>
        <taxon>Oryza</taxon>
        <taxon>Oryza sativa</taxon>
    </lineage>
</organism>
<dbReference type="PROSITE" id="PS00107">
    <property type="entry name" value="PROTEIN_KINASE_ATP"/>
    <property type="match status" value="1"/>
</dbReference>
<dbReference type="SMART" id="SM00369">
    <property type="entry name" value="LRR_TYP"/>
    <property type="match status" value="7"/>
</dbReference>
<evidence type="ECO:0000256" key="21">
    <source>
        <dbReference type="ARBA" id="ARBA00022989"/>
    </source>
</evidence>